<sequence length="426" mass="47155">MGLFTRLFGAGADPASSPETEGAGGRVLAYNGGSHFRDFDDPALGAFLRGGTGTASGINVSVEVAMRNSAVFRSVSLLSSSIAMLPLHLYRAGSERQKASDHPLFKVLYRRANTWQTAYEFRSLMQSWALLHGDAVAFKIMRGRDVIGLAPIDPSRLTISQNDDWTMRYEYQPPKGARRVFGAPEVFHLRGFSLDGIRGRSLVRQAAEAIGLALQTEQAAARLFSKGMLVGGALKMPEHRKLSPEAYDRLIASMAEREGAENAHRWILLEEGLDAEQFQATAENAQHIEQRKFQIEEIARVFGVPRPLLMVDDTSWGSGIDVLGQLFVRYGLNPWFTAWEESIQRDLLRDDEQDKFYAKFNAGALLRGSMKDQADFFAKALGSGGHYPWMHPEEVRDLSELRARDDLPAPIGGARKEAGDDPARNA</sequence>
<dbReference type="EMBL" id="CP044081">
    <property type="protein sequence ID" value="QEU08761.1"/>
    <property type="molecule type" value="Genomic_DNA"/>
</dbReference>
<dbReference type="Pfam" id="PF04860">
    <property type="entry name" value="Phage_portal"/>
    <property type="match status" value="1"/>
</dbReference>
<dbReference type="Gene3D" id="3.30.1120.70">
    <property type="match status" value="1"/>
</dbReference>
<dbReference type="NCBIfam" id="TIGR01537">
    <property type="entry name" value="portal_HK97"/>
    <property type="match status" value="1"/>
</dbReference>
<dbReference type="InterPro" id="IPR006427">
    <property type="entry name" value="Portal_HK97"/>
</dbReference>
<name>A0A5P2QRR9_9RHOB</name>
<dbReference type="Proteomes" id="UP000324507">
    <property type="component" value="Chromosome"/>
</dbReference>
<gene>
    <name evidence="2" type="ORF">FOB51_12585</name>
</gene>
<protein>
    <submittedName>
        <fullName evidence="2">Phage portal protein</fullName>
    </submittedName>
</protein>
<feature type="region of interest" description="Disordered" evidence="1">
    <location>
        <begin position="406"/>
        <end position="426"/>
    </location>
</feature>
<dbReference type="Gene3D" id="1.20.1270.210">
    <property type="match status" value="1"/>
</dbReference>
<evidence type="ECO:0000256" key="1">
    <source>
        <dbReference type="SAM" id="MobiDB-lite"/>
    </source>
</evidence>
<evidence type="ECO:0000313" key="2">
    <source>
        <dbReference type="EMBL" id="QEU08761.1"/>
    </source>
</evidence>
<proteinExistence type="predicted"/>
<evidence type="ECO:0000313" key="3">
    <source>
        <dbReference type="Proteomes" id="UP000324507"/>
    </source>
</evidence>
<organism evidence="2 3">
    <name type="scientific">Paracoccus yeei</name>
    <dbReference type="NCBI Taxonomy" id="147645"/>
    <lineage>
        <taxon>Bacteria</taxon>
        <taxon>Pseudomonadati</taxon>
        <taxon>Pseudomonadota</taxon>
        <taxon>Alphaproteobacteria</taxon>
        <taxon>Rhodobacterales</taxon>
        <taxon>Paracoccaceae</taxon>
        <taxon>Paracoccus</taxon>
    </lineage>
</organism>
<feature type="compositionally biased region" description="Basic and acidic residues" evidence="1">
    <location>
        <begin position="414"/>
        <end position="426"/>
    </location>
</feature>
<dbReference type="AlphaFoldDB" id="A0A5P2QRR9"/>
<reference evidence="2 3" key="1">
    <citation type="submission" date="2019-09" db="EMBL/GenBank/DDBJ databases">
        <title>FDA dAtabase for Regulatory Grade micrObial Sequences (FDA-ARGOS): Supporting development and validation of Infectious Disease Dx tests.</title>
        <authorList>
            <person name="Sciortino C."/>
            <person name="Tallon L."/>
            <person name="Sadzewicz L."/>
            <person name="Vavikolanu K."/>
            <person name="Mehta A."/>
            <person name="Aluvathingal J."/>
            <person name="Nadendla S."/>
            <person name="Nandy P."/>
            <person name="Geyer C."/>
            <person name="Yan Y."/>
            <person name="Sichtig H."/>
        </authorList>
    </citation>
    <scope>NUCLEOTIDE SEQUENCE [LARGE SCALE GENOMIC DNA]</scope>
    <source>
        <strain evidence="2 3">FDAARGOS_643</strain>
    </source>
</reference>
<dbReference type="Gene3D" id="3.40.140.120">
    <property type="match status" value="1"/>
</dbReference>
<dbReference type="InterPro" id="IPR006944">
    <property type="entry name" value="Phage/GTA_portal"/>
</dbReference>
<dbReference type="RefSeq" id="WP_150350761.1">
    <property type="nucleotide sequence ID" value="NZ_CP044081.1"/>
</dbReference>
<accession>A0A5P2QRR9</accession>